<reference evidence="3" key="1">
    <citation type="submission" date="2018-09" db="EMBL/GenBank/DDBJ databases">
        <authorList>
            <person name="Zhu H."/>
        </authorList>
    </citation>
    <scope>NUCLEOTIDE SEQUENCE [LARGE SCALE GENOMIC DNA]</scope>
    <source>
        <strain evidence="3">K1R23-30</strain>
    </source>
</reference>
<evidence type="ECO:0000256" key="1">
    <source>
        <dbReference type="SAM" id="MobiDB-lite"/>
    </source>
</evidence>
<gene>
    <name evidence="2" type="ORF">D3871_22320</name>
</gene>
<feature type="compositionally biased region" description="Polar residues" evidence="1">
    <location>
        <begin position="45"/>
        <end position="54"/>
    </location>
</feature>
<sequence>MAQQQDWHTEEYRGIEVHVSPLPRNKNKTSWDYSVRVAERGDDSGSASEVSAQSGDEGVEAGYPSAEAAVEAGFKKGYAMVDAMLA</sequence>
<comment type="caution">
    <text evidence="2">The sequence shown here is derived from an EMBL/GenBank/DDBJ whole genome shotgun (WGS) entry which is preliminary data.</text>
</comment>
<keyword evidence="3" id="KW-1185">Reference proteome</keyword>
<feature type="region of interest" description="Disordered" evidence="1">
    <location>
        <begin position="39"/>
        <end position="60"/>
    </location>
</feature>
<dbReference type="RefSeq" id="WP_119771222.1">
    <property type="nucleotide sequence ID" value="NZ_QYUO01000002.1"/>
</dbReference>
<organism evidence="2 3">
    <name type="scientific">Noviherbaspirillum saxi</name>
    <dbReference type="NCBI Taxonomy" id="2320863"/>
    <lineage>
        <taxon>Bacteria</taxon>
        <taxon>Pseudomonadati</taxon>
        <taxon>Pseudomonadota</taxon>
        <taxon>Betaproteobacteria</taxon>
        <taxon>Burkholderiales</taxon>
        <taxon>Oxalobacteraceae</taxon>
        <taxon>Noviherbaspirillum</taxon>
    </lineage>
</organism>
<dbReference type="AlphaFoldDB" id="A0A3A3G3S9"/>
<name>A0A3A3G3S9_9BURK</name>
<proteinExistence type="predicted"/>
<dbReference type="OrthoDB" id="8720415at2"/>
<protein>
    <submittedName>
        <fullName evidence="2">Uncharacterized protein</fullName>
    </submittedName>
</protein>
<evidence type="ECO:0000313" key="2">
    <source>
        <dbReference type="EMBL" id="RJF96076.1"/>
    </source>
</evidence>
<feature type="compositionally biased region" description="Basic and acidic residues" evidence="1">
    <location>
        <begin position="7"/>
        <end position="16"/>
    </location>
</feature>
<dbReference type="Proteomes" id="UP000265955">
    <property type="component" value="Unassembled WGS sequence"/>
</dbReference>
<accession>A0A3A3G3S9</accession>
<feature type="region of interest" description="Disordered" evidence="1">
    <location>
        <begin position="1"/>
        <end position="25"/>
    </location>
</feature>
<dbReference type="EMBL" id="QYUO01000002">
    <property type="protein sequence ID" value="RJF96076.1"/>
    <property type="molecule type" value="Genomic_DNA"/>
</dbReference>
<evidence type="ECO:0000313" key="3">
    <source>
        <dbReference type="Proteomes" id="UP000265955"/>
    </source>
</evidence>